<name>A0A377NAT2_9GAMM</name>
<comment type="function">
    <text evidence="4">Interacts with the SecY protein in vivo. May bind preferentially to an uncomplexed state of SecY, thus functioning either as a chelating agent for excess SecY in the cell or as a regulatory factor that negatively controls the translocase function.</text>
</comment>
<evidence type="ECO:0000313" key="6">
    <source>
        <dbReference type="Proteomes" id="UP000254304"/>
    </source>
</evidence>
<dbReference type="AlphaFoldDB" id="A0A377NAT2"/>
<dbReference type="Proteomes" id="UP000254304">
    <property type="component" value="Unassembled WGS sequence"/>
</dbReference>
<comment type="similarity">
    <text evidence="4">Belongs to the Syd family.</text>
</comment>
<dbReference type="NCBIfam" id="NF003439">
    <property type="entry name" value="PRK04968.1"/>
    <property type="match status" value="1"/>
</dbReference>
<sequence>MASDVSVALREFTQRYVDFWQQETGFPPSSEDLLGVDSPCVVKSSDTAVYWLTQVFSPEETLANVERALELQLRPEAHAFYTTQFAGDMSAKWQDQRLTLLQVWSPEDFTRLQENLIGHLVTQKRLKLTPTIFLATTDSEMSMVSLCNVSGEVVLEQFGSKKRTLLAPTLSEFLAGLSPAFRIKSAS</sequence>
<proteinExistence type="inferred from homology"/>
<gene>
    <name evidence="4 5" type="primary">syd</name>
    <name evidence="5" type="ORF">NCTC12157_00884</name>
</gene>
<dbReference type="HAMAP" id="MF_01104">
    <property type="entry name" value="Syd"/>
    <property type="match status" value="1"/>
</dbReference>
<evidence type="ECO:0000256" key="3">
    <source>
        <dbReference type="ARBA" id="ARBA00023136"/>
    </source>
</evidence>
<dbReference type="EMBL" id="UGGO01000001">
    <property type="protein sequence ID" value="STQ43207.1"/>
    <property type="molecule type" value="Genomic_DNA"/>
</dbReference>
<protein>
    <recommendedName>
        <fullName evidence="4">Protein Syd</fullName>
    </recommendedName>
</protein>
<keyword evidence="1 4" id="KW-1003">Cell membrane</keyword>
<evidence type="ECO:0000256" key="2">
    <source>
        <dbReference type="ARBA" id="ARBA00022519"/>
    </source>
</evidence>
<keyword evidence="3 4" id="KW-0472">Membrane</keyword>
<dbReference type="Gene3D" id="3.40.1580.20">
    <property type="entry name" value="Syd protein"/>
    <property type="match status" value="1"/>
</dbReference>
<evidence type="ECO:0000313" key="5">
    <source>
        <dbReference type="EMBL" id="STQ43207.1"/>
    </source>
</evidence>
<evidence type="ECO:0000256" key="1">
    <source>
        <dbReference type="ARBA" id="ARBA00022475"/>
    </source>
</evidence>
<evidence type="ECO:0000256" key="4">
    <source>
        <dbReference type="HAMAP-Rule" id="MF_01104"/>
    </source>
</evidence>
<dbReference type="InterPro" id="IPR038228">
    <property type="entry name" value="Syd_sf"/>
</dbReference>
<organism evidence="5 6">
    <name type="scientific">Ewingella americana</name>
    <dbReference type="NCBI Taxonomy" id="41202"/>
    <lineage>
        <taxon>Bacteria</taxon>
        <taxon>Pseudomonadati</taxon>
        <taxon>Pseudomonadota</taxon>
        <taxon>Gammaproteobacteria</taxon>
        <taxon>Enterobacterales</taxon>
        <taxon>Yersiniaceae</taxon>
        <taxon>Ewingella</taxon>
    </lineage>
</organism>
<keyword evidence="2 4" id="KW-0997">Cell inner membrane</keyword>
<dbReference type="Pfam" id="PF07348">
    <property type="entry name" value="Syd"/>
    <property type="match status" value="1"/>
</dbReference>
<reference evidence="5 6" key="1">
    <citation type="submission" date="2018-06" db="EMBL/GenBank/DDBJ databases">
        <authorList>
            <consortium name="Pathogen Informatics"/>
            <person name="Doyle S."/>
        </authorList>
    </citation>
    <scope>NUCLEOTIDE SEQUENCE [LARGE SCALE GENOMIC DNA]</scope>
    <source>
        <strain evidence="5 6">NCTC12157</strain>
    </source>
</reference>
<comment type="subcellular location">
    <subcellularLocation>
        <location evidence="4">Cell inner membrane</location>
        <topology evidence="4">Peripheral membrane protein</topology>
        <orientation evidence="4">Cytoplasmic side</orientation>
    </subcellularLocation>
    <text evidence="4">Loosely associated with the cytoplasmic side of the inner membrane, probably via SecY.</text>
</comment>
<dbReference type="CDD" id="cd16323">
    <property type="entry name" value="Syd"/>
    <property type="match status" value="1"/>
</dbReference>
<dbReference type="InterPro" id="IPR009948">
    <property type="entry name" value="Syd"/>
</dbReference>
<accession>A0A377NAT2</accession>
<dbReference type="GO" id="GO:0009898">
    <property type="term" value="C:cytoplasmic side of plasma membrane"/>
    <property type="evidence" value="ECO:0007669"/>
    <property type="project" value="InterPro"/>
</dbReference>